<feature type="compositionally biased region" description="Basic and acidic residues" evidence="2">
    <location>
        <begin position="427"/>
        <end position="436"/>
    </location>
</feature>
<feature type="non-terminal residue" evidence="3">
    <location>
        <position position="1"/>
    </location>
</feature>
<reference evidence="3" key="1">
    <citation type="journal article" date="2020" name="Fungal Divers.">
        <title>Resolving the Mortierellaceae phylogeny through synthesis of multi-gene phylogenetics and phylogenomics.</title>
        <authorList>
            <person name="Vandepol N."/>
            <person name="Liber J."/>
            <person name="Desiro A."/>
            <person name="Na H."/>
            <person name="Kennedy M."/>
            <person name="Barry K."/>
            <person name="Grigoriev I.V."/>
            <person name="Miller A.N."/>
            <person name="O'Donnell K."/>
            <person name="Stajich J.E."/>
            <person name="Bonito G."/>
        </authorList>
    </citation>
    <scope>NUCLEOTIDE SEQUENCE</scope>
    <source>
        <strain evidence="3">NRRL 2769</strain>
    </source>
</reference>
<name>A0A9P6ST91_9FUNG</name>
<keyword evidence="4" id="KW-1185">Reference proteome</keyword>
<evidence type="ECO:0000313" key="3">
    <source>
        <dbReference type="EMBL" id="KAF9999646.1"/>
    </source>
</evidence>
<dbReference type="EMBL" id="JAAAID010003225">
    <property type="protein sequence ID" value="KAF9999646.1"/>
    <property type="molecule type" value="Genomic_DNA"/>
</dbReference>
<protein>
    <submittedName>
        <fullName evidence="3">Uncharacterized protein</fullName>
    </submittedName>
</protein>
<evidence type="ECO:0000256" key="2">
    <source>
        <dbReference type="SAM" id="MobiDB-lite"/>
    </source>
</evidence>
<proteinExistence type="predicted"/>
<accession>A0A9P6ST91</accession>
<feature type="region of interest" description="Disordered" evidence="2">
    <location>
        <begin position="380"/>
        <end position="438"/>
    </location>
</feature>
<feature type="coiled-coil region" evidence="1">
    <location>
        <begin position="148"/>
        <end position="175"/>
    </location>
</feature>
<organism evidence="3 4">
    <name type="scientific">Entomortierella chlamydospora</name>
    <dbReference type="NCBI Taxonomy" id="101097"/>
    <lineage>
        <taxon>Eukaryota</taxon>
        <taxon>Fungi</taxon>
        <taxon>Fungi incertae sedis</taxon>
        <taxon>Mucoromycota</taxon>
        <taxon>Mortierellomycotina</taxon>
        <taxon>Mortierellomycetes</taxon>
        <taxon>Mortierellales</taxon>
        <taxon>Mortierellaceae</taxon>
        <taxon>Entomortierella</taxon>
    </lineage>
</organism>
<evidence type="ECO:0000256" key="1">
    <source>
        <dbReference type="SAM" id="Coils"/>
    </source>
</evidence>
<gene>
    <name evidence="3" type="ORF">BGZ80_006527</name>
</gene>
<feature type="compositionally biased region" description="Basic and acidic residues" evidence="2">
    <location>
        <begin position="401"/>
        <end position="419"/>
    </location>
</feature>
<dbReference type="AlphaFoldDB" id="A0A9P6ST91"/>
<sequence length="522" mass="58774">MDLDSRLLESNEITEPGLQRRSIYTALLVYNRHIDSNTLYATSKSTFSNHYLQQPLTITNTTSSTHPNASSSAVQMDIDNIITVLTPAPAIAVFPLHFLIHNYEDNAAPQQLLLEGLQILRLNQNIAFQTLRTADDGEVTNQIKNDYLRDLENQLESYTQSIEEQRSLLHELQQLNNSISAVSTNPAPSKSESKEKDLTFPNDLSKFGEVGYRNAQEYIFTASNFLRLRRVNVDNPKTLASYLGMAIKNDKKRNEYTTNLFALEESADMTVDDVHKLGGRVYGTTAQTVATSKKLLEMRRRHDEIYHEFGSRTELQVKRTGTHDKTPAIISHLFSDASSLARTDLKLWLLVRDYKHCGLPFPDAEFTSLSDLTSAYQFLESPTRSESMDSSQSSSGYKNKSRSDNKRKSYSNRDRRDDSPSSAGSKRSSDNSAQKDNHKKARVQLVCTNCPHLSNHVTKDCKAPMCHTCRTRHSRYYCPKNNANATKPANNAIVALTPILISNEDGVTIYNDVMDLVNTLAS</sequence>
<keyword evidence="1" id="KW-0175">Coiled coil</keyword>
<dbReference type="Proteomes" id="UP000703661">
    <property type="component" value="Unassembled WGS sequence"/>
</dbReference>
<evidence type="ECO:0000313" key="4">
    <source>
        <dbReference type="Proteomes" id="UP000703661"/>
    </source>
</evidence>
<comment type="caution">
    <text evidence="3">The sequence shown here is derived from an EMBL/GenBank/DDBJ whole genome shotgun (WGS) entry which is preliminary data.</text>
</comment>
<feature type="compositionally biased region" description="Low complexity" evidence="2">
    <location>
        <begin position="388"/>
        <end position="398"/>
    </location>
</feature>